<dbReference type="InterPro" id="IPR051911">
    <property type="entry name" value="SDR_oxidoreductase"/>
</dbReference>
<dbReference type="EMBL" id="UINC01101428">
    <property type="protein sequence ID" value="SVC62230.1"/>
    <property type="molecule type" value="Genomic_DNA"/>
</dbReference>
<feature type="non-terminal residue" evidence="3">
    <location>
        <position position="99"/>
    </location>
</feature>
<dbReference type="InterPro" id="IPR002347">
    <property type="entry name" value="SDR_fam"/>
</dbReference>
<dbReference type="SUPFAM" id="SSF51735">
    <property type="entry name" value="NAD(P)-binding Rossmann-fold domains"/>
    <property type="match status" value="1"/>
</dbReference>
<proteinExistence type="inferred from homology"/>
<dbReference type="PANTHER" id="PTHR43976">
    <property type="entry name" value="SHORT CHAIN DEHYDROGENASE"/>
    <property type="match status" value="1"/>
</dbReference>
<keyword evidence="2" id="KW-0560">Oxidoreductase</keyword>
<comment type="similarity">
    <text evidence="1">Belongs to the short-chain dehydrogenases/reductases (SDR) family.</text>
</comment>
<dbReference type="PANTHER" id="PTHR43976:SF16">
    <property type="entry name" value="SHORT-CHAIN DEHYDROGENASE_REDUCTASE FAMILY PROTEIN"/>
    <property type="match status" value="1"/>
</dbReference>
<evidence type="ECO:0008006" key="4">
    <source>
        <dbReference type="Google" id="ProtNLM"/>
    </source>
</evidence>
<protein>
    <recommendedName>
        <fullName evidence="4">Short-chain dehydrogenase/reductase SDR</fullName>
    </recommendedName>
</protein>
<dbReference type="PRINTS" id="PR00081">
    <property type="entry name" value="GDHRDH"/>
</dbReference>
<accession>A0A382NNP4</accession>
<organism evidence="3">
    <name type="scientific">marine metagenome</name>
    <dbReference type="NCBI Taxonomy" id="408172"/>
    <lineage>
        <taxon>unclassified sequences</taxon>
        <taxon>metagenomes</taxon>
        <taxon>ecological metagenomes</taxon>
    </lineage>
</organism>
<dbReference type="Pfam" id="PF00106">
    <property type="entry name" value="adh_short"/>
    <property type="match status" value="1"/>
</dbReference>
<dbReference type="AlphaFoldDB" id="A0A382NNP4"/>
<evidence type="ECO:0000313" key="3">
    <source>
        <dbReference type="EMBL" id="SVC62230.1"/>
    </source>
</evidence>
<gene>
    <name evidence="3" type="ORF">METZ01_LOCUS315084</name>
</gene>
<dbReference type="GO" id="GO:0016491">
    <property type="term" value="F:oxidoreductase activity"/>
    <property type="evidence" value="ECO:0007669"/>
    <property type="project" value="UniProtKB-KW"/>
</dbReference>
<evidence type="ECO:0000256" key="1">
    <source>
        <dbReference type="ARBA" id="ARBA00006484"/>
    </source>
</evidence>
<evidence type="ECO:0000256" key="2">
    <source>
        <dbReference type="ARBA" id="ARBA00023002"/>
    </source>
</evidence>
<sequence length="99" mass="10807">MNKIILITGCSSGFGMLAAARLAAGGHTVYATMRNLQKQDTLKLELEKRETKCQILHLDVTEDKSINKVIDTIEKQAGHLDVLINNAGYGIGGFFEDLS</sequence>
<name>A0A382NNP4_9ZZZZ</name>
<dbReference type="Gene3D" id="3.40.50.720">
    <property type="entry name" value="NAD(P)-binding Rossmann-like Domain"/>
    <property type="match status" value="1"/>
</dbReference>
<reference evidence="3" key="1">
    <citation type="submission" date="2018-05" db="EMBL/GenBank/DDBJ databases">
        <authorList>
            <person name="Lanie J.A."/>
            <person name="Ng W.-L."/>
            <person name="Kazmierczak K.M."/>
            <person name="Andrzejewski T.M."/>
            <person name="Davidsen T.M."/>
            <person name="Wayne K.J."/>
            <person name="Tettelin H."/>
            <person name="Glass J.I."/>
            <person name="Rusch D."/>
            <person name="Podicherti R."/>
            <person name="Tsui H.-C.T."/>
            <person name="Winkler M.E."/>
        </authorList>
    </citation>
    <scope>NUCLEOTIDE SEQUENCE</scope>
</reference>
<dbReference type="InterPro" id="IPR036291">
    <property type="entry name" value="NAD(P)-bd_dom_sf"/>
</dbReference>